<protein>
    <submittedName>
        <fullName evidence="1">Uncharacterized protein</fullName>
    </submittedName>
</protein>
<dbReference type="STRING" id="307121.GA0070620_0541"/>
<dbReference type="Proteomes" id="UP000199393">
    <property type="component" value="Chromosome I"/>
</dbReference>
<reference evidence="2" key="1">
    <citation type="submission" date="2016-06" db="EMBL/GenBank/DDBJ databases">
        <authorList>
            <person name="Varghese N."/>
        </authorList>
    </citation>
    <scope>NUCLEOTIDE SEQUENCE [LARGE SCALE GENOMIC DNA]</scope>
    <source>
        <strain evidence="2">DSM 45344</strain>
    </source>
</reference>
<dbReference type="EMBL" id="LT598496">
    <property type="protein sequence ID" value="SBV25072.1"/>
    <property type="molecule type" value="Genomic_DNA"/>
</dbReference>
<accession>A0A1C3MXK8</accession>
<dbReference type="OrthoDB" id="275232at2"/>
<name>A0A1C3MXK8_9ACTN</name>
<dbReference type="PATRIC" id="fig|307121.4.peg.556"/>
<dbReference type="RefSeq" id="WP_091588227.1">
    <property type="nucleotide sequence ID" value="NZ_JBHRWG010000002.1"/>
</dbReference>
<sequence length="380" mass="39790">MQTQAGEVPQEQLTVAFHHLLLRLAGRVPDELVAESRRWLAAGQFVEIAQAVVFAALAGRVEVTPADAGLLADVLTAAGEDTDALGELERSEVESQPRFGVAPVSPEVLAEAGDAVPYSLDLTVPYDGPGGLDVVDAAAVAAMPSLATAVALWRSWRFPAMGAQWPPPRRIYLVAGTDETRLPGLAAALQDTLEAVGETNPQVEVFVDPDGLPAYQRTMLGFSALLWAATPNAAPTLARVYDTVAPDGGPGFAPDRPRLADDEADQVARYLDDGVPLVITPELTPDVLDPAQEPVVPSAFRTDGRWIWSDAVGYYVRAYGLAPDAGLLDAIRGNAYVLPDVDAVAFHRALSVLYGTAVTADGADGPGGVPAEDGDGTAPA</sequence>
<gene>
    <name evidence="1" type="ORF">GA0070620_0541</name>
</gene>
<evidence type="ECO:0000313" key="1">
    <source>
        <dbReference type="EMBL" id="SBV25072.1"/>
    </source>
</evidence>
<proteinExistence type="predicted"/>
<evidence type="ECO:0000313" key="2">
    <source>
        <dbReference type="Proteomes" id="UP000199393"/>
    </source>
</evidence>
<organism evidence="1 2">
    <name type="scientific">Micromonospora krabiensis</name>
    <dbReference type="NCBI Taxonomy" id="307121"/>
    <lineage>
        <taxon>Bacteria</taxon>
        <taxon>Bacillati</taxon>
        <taxon>Actinomycetota</taxon>
        <taxon>Actinomycetes</taxon>
        <taxon>Micromonosporales</taxon>
        <taxon>Micromonosporaceae</taxon>
        <taxon>Micromonospora</taxon>
    </lineage>
</organism>
<dbReference type="AlphaFoldDB" id="A0A1C3MXK8"/>
<keyword evidence="2" id="KW-1185">Reference proteome</keyword>